<dbReference type="FunFam" id="2.170.300.10:FF:000002">
    <property type="entry name" value="Multiple epidermal growth factor-like domains 10"/>
    <property type="match status" value="1"/>
</dbReference>
<keyword evidence="6" id="KW-1133">Transmembrane helix</keyword>
<keyword evidence="6" id="KW-0812">Transmembrane</keyword>
<feature type="disulfide bond" evidence="5">
    <location>
        <begin position="417"/>
        <end position="426"/>
    </location>
</feature>
<feature type="domain" description="EGF-like" evidence="8">
    <location>
        <begin position="232"/>
        <end position="267"/>
    </location>
</feature>
<dbReference type="GO" id="GO:0048731">
    <property type="term" value="P:system development"/>
    <property type="evidence" value="ECO:0007669"/>
    <property type="project" value="UniProtKB-ARBA"/>
</dbReference>
<dbReference type="Proteomes" id="UP001160148">
    <property type="component" value="Unassembled WGS sequence"/>
</dbReference>
<dbReference type="SMART" id="SM00180">
    <property type="entry name" value="EGF_Lam"/>
    <property type="match status" value="6"/>
</dbReference>
<keyword evidence="3" id="KW-0677">Repeat</keyword>
<keyword evidence="2 7" id="KW-0732">Signal</keyword>
<dbReference type="InterPro" id="IPR042635">
    <property type="entry name" value="MEGF10/SREC1/2-like"/>
</dbReference>
<feature type="domain" description="EGF-like" evidence="8">
    <location>
        <begin position="280"/>
        <end position="310"/>
    </location>
</feature>
<dbReference type="AlphaFoldDB" id="A0AAV0X316"/>
<feature type="chain" id="PRO_5043920085" description="EGF-like domain-containing protein" evidence="7">
    <location>
        <begin position="25"/>
        <end position="731"/>
    </location>
</feature>
<dbReference type="PANTHER" id="PTHR24043:SF8">
    <property type="entry name" value="EGF-LIKE DOMAIN-CONTAINING PROTEIN"/>
    <property type="match status" value="1"/>
</dbReference>
<feature type="disulfide bond" evidence="5">
    <location>
        <begin position="374"/>
        <end position="383"/>
    </location>
</feature>
<keyword evidence="4 5" id="KW-1015">Disulfide bond</keyword>
<dbReference type="Gene3D" id="2.10.25.10">
    <property type="entry name" value="Laminin"/>
    <property type="match status" value="1"/>
</dbReference>
<dbReference type="CDD" id="cd00055">
    <property type="entry name" value="EGF_Lam"/>
    <property type="match status" value="1"/>
</dbReference>
<dbReference type="InterPro" id="IPR000742">
    <property type="entry name" value="EGF"/>
</dbReference>
<dbReference type="GO" id="GO:0048513">
    <property type="term" value="P:animal organ development"/>
    <property type="evidence" value="ECO:0007669"/>
    <property type="project" value="UniProtKB-ARBA"/>
</dbReference>
<dbReference type="GO" id="GO:0005044">
    <property type="term" value="F:scavenger receptor activity"/>
    <property type="evidence" value="ECO:0007669"/>
    <property type="project" value="InterPro"/>
</dbReference>
<evidence type="ECO:0000256" key="3">
    <source>
        <dbReference type="ARBA" id="ARBA00022737"/>
    </source>
</evidence>
<dbReference type="PANTHER" id="PTHR24043">
    <property type="entry name" value="SCAVENGER RECEPTOR CLASS F"/>
    <property type="match status" value="1"/>
</dbReference>
<keyword evidence="6" id="KW-0472">Membrane</keyword>
<evidence type="ECO:0000256" key="5">
    <source>
        <dbReference type="PROSITE-ProRule" id="PRU00076"/>
    </source>
</evidence>
<evidence type="ECO:0000313" key="9">
    <source>
        <dbReference type="EMBL" id="CAI6362590.1"/>
    </source>
</evidence>
<keyword evidence="1 5" id="KW-0245">EGF-like domain</keyword>
<feature type="domain" description="EGF-like" evidence="8">
    <location>
        <begin position="353"/>
        <end position="384"/>
    </location>
</feature>
<name>A0AAV0X316_9HEMI</name>
<dbReference type="PRINTS" id="PR00011">
    <property type="entry name" value="EGFLAMININ"/>
</dbReference>
<feature type="transmembrane region" description="Helical" evidence="6">
    <location>
        <begin position="576"/>
        <end position="600"/>
    </location>
</feature>
<evidence type="ECO:0000259" key="8">
    <source>
        <dbReference type="PROSITE" id="PS50026"/>
    </source>
</evidence>
<dbReference type="InterPro" id="IPR002049">
    <property type="entry name" value="LE_dom"/>
</dbReference>
<proteinExistence type="predicted"/>
<evidence type="ECO:0000256" key="6">
    <source>
        <dbReference type="SAM" id="Phobius"/>
    </source>
</evidence>
<dbReference type="SMART" id="SM00181">
    <property type="entry name" value="EGF"/>
    <property type="match status" value="7"/>
</dbReference>
<comment type="caution">
    <text evidence="9">The sequence shown here is derived from an EMBL/GenBank/DDBJ whole genome shotgun (WGS) entry which is preliminary data.</text>
</comment>
<gene>
    <name evidence="9" type="ORF">MEUPH1_LOCUS17647</name>
</gene>
<dbReference type="PROSITE" id="PS00022">
    <property type="entry name" value="EGF_1"/>
    <property type="match status" value="5"/>
</dbReference>
<feature type="signal peptide" evidence="7">
    <location>
        <begin position="1"/>
        <end position="24"/>
    </location>
</feature>
<dbReference type="Pfam" id="PF00053">
    <property type="entry name" value="EGF_laminin"/>
    <property type="match status" value="2"/>
</dbReference>
<dbReference type="EMBL" id="CARXXK010000003">
    <property type="protein sequence ID" value="CAI6362590.1"/>
    <property type="molecule type" value="Genomic_DNA"/>
</dbReference>
<protein>
    <recommendedName>
        <fullName evidence="8">EGF-like domain-containing protein</fullName>
    </recommendedName>
</protein>
<feature type="disulfide bond" evidence="5">
    <location>
        <begin position="503"/>
        <end position="512"/>
    </location>
</feature>
<evidence type="ECO:0000256" key="1">
    <source>
        <dbReference type="ARBA" id="ARBA00022536"/>
    </source>
</evidence>
<feature type="disulfide bond" evidence="5">
    <location>
        <begin position="300"/>
        <end position="309"/>
    </location>
</feature>
<dbReference type="PROSITE" id="PS50026">
    <property type="entry name" value="EGF_3"/>
    <property type="match status" value="5"/>
</dbReference>
<sequence>MDGRFILVTGVVVFGLCGPCPVSSTTSISNGSSIETSTGHSIDDLMEFVTKNPKFVNNTIDLVPNNFTDIVINHNFTGVVIDNTTTFIIGNFTKFTIDNSTKLIFENSDGPKLTGPFVCTFIKNYESKKITTNYEIHSFKTPYFCFKNWKFVCYIVTDTAVPIQTETSENNLQIINTCCNGYEKTPNGTKCRPICKDPCVWGTCISPDVCSCEEYYDGPTCRIRIGCPLGKFGFDCTQTCECQNNASCNYLNGNCSCQPGYWGKYCEDICPPGYYGHKCQNVCKCQTGAKCDSVNGVCYCSPGYTGSNCEVQCPPGFYGYKCQIECKYQNGTKCDILNGNCTCLPGSAEHDAKLSECNCQNGTLCSSVNENCSCQPGHAGNNCNFTCPLGYYGTTCQNLCKCQNGGKCDAVTGDCYCSPGFTGEYCSLTCPSGFYGYQCQYECKCQKGALCDPVIGVCVCESGSTDKDCEKVCPPGTYGIDCNSTCRCQNESKCRDVDGVCLCGPGFSGPTCSEACPKNYYGEMCLHKCMCDATTEICNHIKGCVACNSSFSNDSECIEALQLDPINNEAIWISDILVILSFLIMSTICMALMMCCYYYYNQRQIQKCNLGQVNNFELRKSTYIESNPNIEVICNTGNCGMNIENGMVDSRKTMIGYTNTAFYNNYSYDNSVDDDTGENLYLEIDESTFKRAEDLYDHLDFLRPTVSWKPHYQSAFVLQDQAGGSKKEETT</sequence>
<accession>A0AAV0X316</accession>
<dbReference type="FunFam" id="2.170.300.10:FF:000041">
    <property type="entry name" value="Tyrosine protein kinase receptor tie-1, putative"/>
    <property type="match status" value="1"/>
</dbReference>
<dbReference type="Gene3D" id="2.170.300.10">
    <property type="entry name" value="Tie2 ligand-binding domain superfamily"/>
    <property type="match status" value="2"/>
</dbReference>
<evidence type="ECO:0000313" key="10">
    <source>
        <dbReference type="Proteomes" id="UP001160148"/>
    </source>
</evidence>
<evidence type="ECO:0000256" key="4">
    <source>
        <dbReference type="ARBA" id="ARBA00023157"/>
    </source>
</evidence>
<evidence type="ECO:0000256" key="7">
    <source>
        <dbReference type="SAM" id="SignalP"/>
    </source>
</evidence>
<feature type="domain" description="EGF-like" evidence="8">
    <location>
        <begin position="397"/>
        <end position="427"/>
    </location>
</feature>
<feature type="domain" description="EGF-like" evidence="8">
    <location>
        <begin position="478"/>
        <end position="513"/>
    </location>
</feature>
<reference evidence="9 10" key="1">
    <citation type="submission" date="2023-01" db="EMBL/GenBank/DDBJ databases">
        <authorList>
            <person name="Whitehead M."/>
        </authorList>
    </citation>
    <scope>NUCLEOTIDE SEQUENCE [LARGE SCALE GENOMIC DNA]</scope>
</reference>
<evidence type="ECO:0000256" key="2">
    <source>
        <dbReference type="ARBA" id="ARBA00022729"/>
    </source>
</evidence>
<comment type="caution">
    <text evidence="5">Lacks conserved residue(s) required for the propagation of feature annotation.</text>
</comment>
<feature type="disulfide bond" evidence="5">
    <location>
        <begin position="257"/>
        <end position="266"/>
    </location>
</feature>
<organism evidence="9 10">
    <name type="scientific">Macrosiphum euphorbiae</name>
    <name type="common">potato aphid</name>
    <dbReference type="NCBI Taxonomy" id="13131"/>
    <lineage>
        <taxon>Eukaryota</taxon>
        <taxon>Metazoa</taxon>
        <taxon>Ecdysozoa</taxon>
        <taxon>Arthropoda</taxon>
        <taxon>Hexapoda</taxon>
        <taxon>Insecta</taxon>
        <taxon>Pterygota</taxon>
        <taxon>Neoptera</taxon>
        <taxon>Paraneoptera</taxon>
        <taxon>Hemiptera</taxon>
        <taxon>Sternorrhyncha</taxon>
        <taxon>Aphidomorpha</taxon>
        <taxon>Aphidoidea</taxon>
        <taxon>Aphididae</taxon>
        <taxon>Macrosiphini</taxon>
        <taxon>Macrosiphum</taxon>
    </lineage>
</organism>
<keyword evidence="10" id="KW-1185">Reference proteome</keyword>